<comment type="caution">
    <text evidence="1">The sequence shown here is derived from an EMBL/GenBank/DDBJ whole genome shotgun (WGS) entry which is preliminary data.</text>
</comment>
<dbReference type="EMBL" id="BSXT01002176">
    <property type="protein sequence ID" value="GMF47634.1"/>
    <property type="molecule type" value="Genomic_DNA"/>
</dbReference>
<protein>
    <submittedName>
        <fullName evidence="1">Unnamed protein product</fullName>
    </submittedName>
</protein>
<dbReference type="AlphaFoldDB" id="A0A9W6XV15"/>
<organism evidence="1 2">
    <name type="scientific">Phytophthora fragariaefolia</name>
    <dbReference type="NCBI Taxonomy" id="1490495"/>
    <lineage>
        <taxon>Eukaryota</taxon>
        <taxon>Sar</taxon>
        <taxon>Stramenopiles</taxon>
        <taxon>Oomycota</taxon>
        <taxon>Peronosporomycetes</taxon>
        <taxon>Peronosporales</taxon>
        <taxon>Peronosporaceae</taxon>
        <taxon>Phytophthora</taxon>
    </lineage>
</organism>
<sequence length="69" mass="7792">MELFERRAHIDGVWLVQIQQHGLTTISSMVLRGRQLIDPTDDGMDDVGVTQEIVRVTREWGSGLTIKDA</sequence>
<reference evidence="1" key="1">
    <citation type="submission" date="2023-04" db="EMBL/GenBank/DDBJ databases">
        <title>Phytophthora fragariaefolia NBRC 109709.</title>
        <authorList>
            <person name="Ichikawa N."/>
            <person name="Sato H."/>
            <person name="Tonouchi N."/>
        </authorList>
    </citation>
    <scope>NUCLEOTIDE SEQUENCE</scope>
    <source>
        <strain evidence="1">NBRC 109709</strain>
    </source>
</reference>
<evidence type="ECO:0000313" key="2">
    <source>
        <dbReference type="Proteomes" id="UP001165121"/>
    </source>
</evidence>
<keyword evidence="2" id="KW-1185">Reference proteome</keyword>
<gene>
    <name evidence="1" type="ORF">Pfra01_001808300</name>
</gene>
<accession>A0A9W6XV15</accession>
<dbReference type="Proteomes" id="UP001165121">
    <property type="component" value="Unassembled WGS sequence"/>
</dbReference>
<evidence type="ECO:0000313" key="1">
    <source>
        <dbReference type="EMBL" id="GMF47634.1"/>
    </source>
</evidence>
<name>A0A9W6XV15_9STRA</name>
<proteinExistence type="predicted"/>